<dbReference type="PANTHER" id="PTHR30548:SF4">
    <property type="entry name" value="SUBUNIT OF OXYGEN-SENSITIVE 2-HYDROXYISOCAPROYL-COA DEHYDRATASE"/>
    <property type="match status" value="1"/>
</dbReference>
<evidence type="ECO:0000256" key="1">
    <source>
        <dbReference type="ARBA" id="ARBA00005806"/>
    </source>
</evidence>
<dbReference type="PANTHER" id="PTHR30548">
    <property type="entry name" value="2-HYDROXYGLUTARYL-COA DEHYDRATASE, D-COMPONENT-RELATED"/>
    <property type="match status" value="1"/>
</dbReference>
<keyword evidence="3" id="KW-0408">Iron</keyword>
<dbReference type="EMBL" id="JACPRF010000147">
    <property type="protein sequence ID" value="MBI2876174.1"/>
    <property type="molecule type" value="Genomic_DNA"/>
</dbReference>
<protein>
    <submittedName>
        <fullName evidence="5">2-hydroxyacyl-CoA dehydratase</fullName>
    </submittedName>
</protein>
<evidence type="ECO:0000313" key="5">
    <source>
        <dbReference type="EMBL" id="MBI2876174.1"/>
    </source>
</evidence>
<keyword evidence="2" id="KW-0479">Metal-binding</keyword>
<sequence>MEAVKTPVTQYEGAAREGLRGLIKRWFDGISQSHERGEKVAYAFVIPSAFELLRSFDIQVIALPEVQALQCAVKKVGQQYLTRAEEMGYSLDVCGYVKIDAAMLEMGGEHPLGQIPPPDLVICPTLCNTYIKWAEIWEDKFNVPTLLLDQPSRIINADKYWGSSDFEMDRRYMMSQMEDLIEACERITGRRFDPDKLAYYEDQWNQVSDLWMEIREFNKRIPAVFDSFEDGLYYMGGVQACRGSGEAIPFMHAIKQELEERVALGIYPVKEERFRMFIDLAPCWSKLRSFIGLFKKWDVLFVYGTYMSMLVEPEFRYDTRRPLESLAESLLYFTTPGSTMNLFSNRLGQTIDLCKEYTVDGVVLHAIKSCRAISGGIVDEREYLQRAGIPTLFLDSDLVDARYFSEAQMRNRVDAFFESLERKKFYGGR</sequence>
<evidence type="ECO:0000256" key="4">
    <source>
        <dbReference type="ARBA" id="ARBA00023014"/>
    </source>
</evidence>
<dbReference type="GO" id="GO:0046872">
    <property type="term" value="F:metal ion binding"/>
    <property type="evidence" value="ECO:0007669"/>
    <property type="project" value="UniProtKB-KW"/>
</dbReference>
<reference evidence="5" key="1">
    <citation type="submission" date="2020-07" db="EMBL/GenBank/DDBJ databases">
        <title>Huge and variable diversity of episymbiotic CPR bacteria and DPANN archaea in groundwater ecosystems.</title>
        <authorList>
            <person name="He C.Y."/>
            <person name="Keren R."/>
            <person name="Whittaker M."/>
            <person name="Farag I.F."/>
            <person name="Doudna J."/>
            <person name="Cate J.H.D."/>
            <person name="Banfield J.F."/>
        </authorList>
    </citation>
    <scope>NUCLEOTIDE SEQUENCE</scope>
    <source>
        <strain evidence="5">NC_groundwater_672_Ag_B-0.1um_62_36</strain>
    </source>
</reference>
<dbReference type="Proteomes" id="UP000769766">
    <property type="component" value="Unassembled WGS sequence"/>
</dbReference>
<keyword evidence="4" id="KW-0411">Iron-sulfur</keyword>
<organism evidence="5 6">
    <name type="scientific">Tectimicrobiota bacterium</name>
    <dbReference type="NCBI Taxonomy" id="2528274"/>
    <lineage>
        <taxon>Bacteria</taxon>
        <taxon>Pseudomonadati</taxon>
        <taxon>Nitrospinota/Tectimicrobiota group</taxon>
        <taxon>Candidatus Tectimicrobiota</taxon>
    </lineage>
</organism>
<dbReference type="AlphaFoldDB" id="A0A932CN53"/>
<evidence type="ECO:0000256" key="3">
    <source>
        <dbReference type="ARBA" id="ARBA00023004"/>
    </source>
</evidence>
<dbReference type="InterPro" id="IPR010327">
    <property type="entry name" value="FldB/FldC_alpha/beta"/>
</dbReference>
<dbReference type="Gene3D" id="3.40.50.11890">
    <property type="match status" value="1"/>
</dbReference>
<comment type="caution">
    <text evidence="5">The sequence shown here is derived from an EMBL/GenBank/DDBJ whole genome shotgun (WGS) entry which is preliminary data.</text>
</comment>
<dbReference type="Gene3D" id="3.40.50.11900">
    <property type="match status" value="1"/>
</dbReference>
<evidence type="ECO:0000313" key="6">
    <source>
        <dbReference type="Proteomes" id="UP000769766"/>
    </source>
</evidence>
<dbReference type="Pfam" id="PF06050">
    <property type="entry name" value="HGD-D"/>
    <property type="match status" value="1"/>
</dbReference>
<comment type="similarity">
    <text evidence="1">Belongs to the FldB/FldC dehydratase alpha/beta subunit family.</text>
</comment>
<dbReference type="GO" id="GO:0051536">
    <property type="term" value="F:iron-sulfur cluster binding"/>
    <property type="evidence" value="ECO:0007669"/>
    <property type="project" value="UniProtKB-KW"/>
</dbReference>
<gene>
    <name evidence="5" type="ORF">HYY20_04770</name>
</gene>
<name>A0A932CN53_UNCTE</name>
<accession>A0A932CN53</accession>
<evidence type="ECO:0000256" key="2">
    <source>
        <dbReference type="ARBA" id="ARBA00022723"/>
    </source>
</evidence>
<proteinExistence type="inferred from homology"/>